<dbReference type="AlphaFoldDB" id="A0AAE3QVS8"/>
<evidence type="ECO:0000313" key="2">
    <source>
        <dbReference type="EMBL" id="MDJ1486322.1"/>
    </source>
</evidence>
<reference evidence="2" key="1">
    <citation type="submission" date="2023-05" db="EMBL/GenBank/DDBJ databases">
        <authorList>
            <person name="Zhang X."/>
        </authorList>
    </citation>
    <scope>NUCLEOTIDE SEQUENCE</scope>
    <source>
        <strain evidence="2">YF14B1</strain>
    </source>
</reference>
<dbReference type="Proteomes" id="UP001241110">
    <property type="component" value="Unassembled WGS sequence"/>
</dbReference>
<dbReference type="InterPro" id="IPR037401">
    <property type="entry name" value="SnoaL-like"/>
</dbReference>
<dbReference type="Gene3D" id="3.10.450.50">
    <property type="match status" value="1"/>
</dbReference>
<dbReference type="Pfam" id="PF13577">
    <property type="entry name" value="SnoaL_4"/>
    <property type="match status" value="1"/>
</dbReference>
<sequence>MEKELENIIEKTKISDLHIRYFRAIDEKTLDKSIVADTFTADGQIVKPNGAVSIGHHNILDGQLKSFARFQATQHTTSDFIIELNNDKATIRINLTAMHVWGDVDENPTLKGKYFHAGGVLTTKAIKTDNQWKISEWIFRNVWRTGEGMNEMAKFARPTE</sequence>
<feature type="domain" description="SnoaL-like" evidence="1">
    <location>
        <begin position="10"/>
        <end position="137"/>
    </location>
</feature>
<dbReference type="EMBL" id="JASJOS010000035">
    <property type="protein sequence ID" value="MDJ1486322.1"/>
    <property type="molecule type" value="Genomic_DNA"/>
</dbReference>
<protein>
    <submittedName>
        <fullName evidence="2">Nuclear transport factor 2 family protein</fullName>
    </submittedName>
</protein>
<organism evidence="2 3">
    <name type="scientific">Xanthocytophaga flava</name>
    <dbReference type="NCBI Taxonomy" id="3048013"/>
    <lineage>
        <taxon>Bacteria</taxon>
        <taxon>Pseudomonadati</taxon>
        <taxon>Bacteroidota</taxon>
        <taxon>Cytophagia</taxon>
        <taxon>Cytophagales</taxon>
        <taxon>Rhodocytophagaceae</taxon>
        <taxon>Xanthocytophaga</taxon>
    </lineage>
</organism>
<accession>A0AAE3QVS8</accession>
<gene>
    <name evidence="2" type="ORF">QNI16_37935</name>
</gene>
<comment type="caution">
    <text evidence="2">The sequence shown here is derived from an EMBL/GenBank/DDBJ whole genome shotgun (WGS) entry which is preliminary data.</text>
</comment>
<dbReference type="InterPro" id="IPR032710">
    <property type="entry name" value="NTF2-like_dom_sf"/>
</dbReference>
<dbReference type="SUPFAM" id="SSF54427">
    <property type="entry name" value="NTF2-like"/>
    <property type="match status" value="1"/>
</dbReference>
<name>A0AAE3QVS8_9BACT</name>
<evidence type="ECO:0000259" key="1">
    <source>
        <dbReference type="Pfam" id="PF13577"/>
    </source>
</evidence>
<proteinExistence type="predicted"/>
<evidence type="ECO:0000313" key="3">
    <source>
        <dbReference type="Proteomes" id="UP001241110"/>
    </source>
</evidence>
<dbReference type="RefSeq" id="WP_313989819.1">
    <property type="nucleotide sequence ID" value="NZ_JASJOS010000035.1"/>
</dbReference>